<dbReference type="HOGENOM" id="CLU_1004187_0_0_0"/>
<feature type="coiled-coil region" evidence="1">
    <location>
        <begin position="120"/>
        <end position="214"/>
    </location>
</feature>
<dbReference type="Proteomes" id="UP000007881">
    <property type="component" value="Chromosome"/>
</dbReference>
<keyword evidence="1" id="KW-0175">Coiled coil</keyword>
<gene>
    <name evidence="3" type="ordered locus">PSMK_26400</name>
</gene>
<evidence type="ECO:0000313" key="3">
    <source>
        <dbReference type="EMBL" id="BAM04799.1"/>
    </source>
</evidence>
<protein>
    <recommendedName>
        <fullName evidence="5">PspA/IM30 family protein</fullName>
    </recommendedName>
</protein>
<proteinExistence type="predicted"/>
<sequence>MSAIGKYFRAIGYLFTGRIDQARRAIQTNPHVVRATFDRVIAEKKERIHQYKDAVSRLIANQEKKSYRLKQLSEEVNRLEQLKEGAAAKARITVNELKGEGKDLAAIKQHEDYQQCMAAYNDFSGKIAGHTEQIADLESEINELSGTIGGHKVQLQQLLREIDKLKDESSATVADMITAKEEAEIADMISGISEDRTSQELAELRDLRAESKAKARISREVAGTDTKVQENEFLAYAQADTRTSEFDQLIGLAEETDTPAADAEPEAPSREPRLPEN</sequence>
<evidence type="ECO:0000256" key="1">
    <source>
        <dbReference type="SAM" id="Coils"/>
    </source>
</evidence>
<feature type="compositionally biased region" description="Basic and acidic residues" evidence="2">
    <location>
        <begin position="267"/>
        <end position="277"/>
    </location>
</feature>
<name>I0IHR1_PHYMF</name>
<dbReference type="KEGG" id="phm:PSMK_26400"/>
<dbReference type="EMBL" id="AP012338">
    <property type="protein sequence ID" value="BAM04799.1"/>
    <property type="molecule type" value="Genomic_DNA"/>
</dbReference>
<feature type="coiled-coil region" evidence="1">
    <location>
        <begin position="41"/>
        <end position="89"/>
    </location>
</feature>
<dbReference type="RefSeq" id="WP_014438012.1">
    <property type="nucleotide sequence ID" value="NC_017080.1"/>
</dbReference>
<organism evidence="3 4">
    <name type="scientific">Phycisphaera mikurensis (strain NBRC 102666 / KCTC 22515 / FYK2301M01)</name>
    <dbReference type="NCBI Taxonomy" id="1142394"/>
    <lineage>
        <taxon>Bacteria</taxon>
        <taxon>Pseudomonadati</taxon>
        <taxon>Planctomycetota</taxon>
        <taxon>Phycisphaerae</taxon>
        <taxon>Phycisphaerales</taxon>
        <taxon>Phycisphaeraceae</taxon>
        <taxon>Phycisphaera</taxon>
    </lineage>
</organism>
<evidence type="ECO:0000313" key="4">
    <source>
        <dbReference type="Proteomes" id="UP000007881"/>
    </source>
</evidence>
<accession>I0IHR1</accession>
<feature type="region of interest" description="Disordered" evidence="2">
    <location>
        <begin position="252"/>
        <end position="277"/>
    </location>
</feature>
<reference evidence="3 4" key="1">
    <citation type="submission" date="2012-02" db="EMBL/GenBank/DDBJ databases">
        <title>Complete genome sequence of Phycisphaera mikurensis NBRC 102666.</title>
        <authorList>
            <person name="Ankai A."/>
            <person name="Hosoyama A."/>
            <person name="Terui Y."/>
            <person name="Sekine M."/>
            <person name="Fukai R."/>
            <person name="Kato Y."/>
            <person name="Nakamura S."/>
            <person name="Yamada-Narita S."/>
            <person name="Kawakoshi A."/>
            <person name="Fukunaga Y."/>
            <person name="Yamazaki S."/>
            <person name="Fujita N."/>
        </authorList>
    </citation>
    <scope>NUCLEOTIDE SEQUENCE [LARGE SCALE GENOMIC DNA]</scope>
    <source>
        <strain evidence="4">NBRC 102666 / KCTC 22515 / FYK2301M01</strain>
    </source>
</reference>
<dbReference type="AlphaFoldDB" id="I0IHR1"/>
<evidence type="ECO:0008006" key="5">
    <source>
        <dbReference type="Google" id="ProtNLM"/>
    </source>
</evidence>
<evidence type="ECO:0000256" key="2">
    <source>
        <dbReference type="SAM" id="MobiDB-lite"/>
    </source>
</evidence>
<keyword evidence="4" id="KW-1185">Reference proteome</keyword>
<dbReference type="STRING" id="1142394.PSMK_26400"/>